<dbReference type="InterPro" id="IPR001208">
    <property type="entry name" value="MCM_dom"/>
</dbReference>
<dbReference type="GO" id="GO:0017116">
    <property type="term" value="F:single-stranded DNA helicase activity"/>
    <property type="evidence" value="ECO:0007669"/>
    <property type="project" value="TreeGrafter"/>
</dbReference>
<evidence type="ECO:0000256" key="5">
    <source>
        <dbReference type="ARBA" id="ARBA00022801"/>
    </source>
</evidence>
<evidence type="ECO:0000313" key="16">
    <source>
        <dbReference type="Proteomes" id="UP000066042"/>
    </source>
</evidence>
<evidence type="ECO:0000259" key="14">
    <source>
        <dbReference type="PROSITE" id="PS50943"/>
    </source>
</evidence>
<dbReference type="EC" id="3.6.4.12" evidence="2"/>
<dbReference type="InterPro" id="IPR041562">
    <property type="entry name" value="MCM_lid"/>
</dbReference>
<dbReference type="GO" id="GO:0006260">
    <property type="term" value="P:DNA replication"/>
    <property type="evidence" value="ECO:0007669"/>
    <property type="project" value="UniProtKB-KW"/>
</dbReference>
<evidence type="ECO:0000256" key="6">
    <source>
        <dbReference type="ARBA" id="ARBA00022806"/>
    </source>
</evidence>
<dbReference type="InterPro" id="IPR027417">
    <property type="entry name" value="P-loop_NTPase"/>
</dbReference>
<dbReference type="PROSITE" id="PS50818">
    <property type="entry name" value="INTEIN_C_TER"/>
    <property type="match status" value="3"/>
</dbReference>
<dbReference type="PANTHER" id="PTHR11630:SF66">
    <property type="entry name" value="DNA REPLICATION LICENSING FACTOR MCM4"/>
    <property type="match status" value="1"/>
</dbReference>
<dbReference type="SUPFAM" id="SSF50249">
    <property type="entry name" value="Nucleic acid-binding proteins"/>
    <property type="match status" value="1"/>
</dbReference>
<feature type="domain" description="DOD-type homing endonuclease" evidence="13">
    <location>
        <begin position="1089"/>
        <end position="1238"/>
    </location>
</feature>
<dbReference type="PATRIC" id="fig|55802.8.peg.2712"/>
<dbReference type="SUPFAM" id="SSF51294">
    <property type="entry name" value="Hedgehog/intein (Hint) domain"/>
    <property type="match status" value="3"/>
</dbReference>
<dbReference type="PROSITE" id="PS50943">
    <property type="entry name" value="HTH_CROC1"/>
    <property type="match status" value="1"/>
</dbReference>
<dbReference type="Pfam" id="PF14890">
    <property type="entry name" value="Intein_splicing"/>
    <property type="match status" value="2"/>
</dbReference>
<evidence type="ECO:0000259" key="13">
    <source>
        <dbReference type="PROSITE" id="PS50819"/>
    </source>
</evidence>
<dbReference type="SUPFAM" id="SSF55608">
    <property type="entry name" value="Homing endonucleases"/>
    <property type="match status" value="4"/>
</dbReference>
<dbReference type="InterPro" id="IPR027925">
    <property type="entry name" value="MCM_N"/>
</dbReference>
<dbReference type="PANTHER" id="PTHR11630">
    <property type="entry name" value="DNA REPLICATION LICENSING FACTOR MCM FAMILY MEMBER"/>
    <property type="match status" value="1"/>
</dbReference>
<dbReference type="EMBL" id="CP013050">
    <property type="protein sequence ID" value="ALM76614.1"/>
    <property type="molecule type" value="Genomic_DNA"/>
</dbReference>
<evidence type="ECO:0000256" key="2">
    <source>
        <dbReference type="ARBA" id="ARBA00012551"/>
    </source>
</evidence>
<dbReference type="Gene3D" id="2.170.16.10">
    <property type="entry name" value="Hedgehog/Intein (Hint) domain"/>
    <property type="match status" value="5"/>
</dbReference>
<dbReference type="PRINTS" id="PR00379">
    <property type="entry name" value="INTEIN"/>
</dbReference>
<evidence type="ECO:0000313" key="15">
    <source>
        <dbReference type="EMBL" id="ALM76614.1"/>
    </source>
</evidence>
<dbReference type="Gene3D" id="2.40.50.140">
    <property type="entry name" value="Nucleic acid-binding proteins"/>
    <property type="match status" value="1"/>
</dbReference>
<dbReference type="PROSITE" id="PS50819">
    <property type="entry name" value="INTEIN_ENDONUCLEASE"/>
    <property type="match status" value="3"/>
</dbReference>
<dbReference type="Pfam" id="PF00493">
    <property type="entry name" value="MCM"/>
    <property type="match status" value="3"/>
</dbReference>
<dbReference type="GO" id="GO:0016539">
    <property type="term" value="P:intein-mediated protein splicing"/>
    <property type="evidence" value="ECO:0007669"/>
    <property type="project" value="InterPro"/>
</dbReference>
<dbReference type="SUPFAM" id="SSF47413">
    <property type="entry name" value="lambda repressor-like DNA-binding domains"/>
    <property type="match status" value="1"/>
</dbReference>
<organism evidence="15 16">
    <name type="scientific">Thermococcus barophilus</name>
    <dbReference type="NCBI Taxonomy" id="55802"/>
    <lineage>
        <taxon>Archaea</taxon>
        <taxon>Methanobacteriati</taxon>
        <taxon>Methanobacteriota</taxon>
        <taxon>Thermococci</taxon>
        <taxon>Thermococcales</taxon>
        <taxon>Thermococcaceae</taxon>
        <taxon>Thermococcus</taxon>
    </lineage>
</organism>
<evidence type="ECO:0000256" key="3">
    <source>
        <dbReference type="ARBA" id="ARBA00022705"/>
    </source>
</evidence>
<accession>A0A0S1XFR5</accession>
<dbReference type="Gene3D" id="3.40.50.300">
    <property type="entry name" value="P-loop containing nucleotide triphosphate hydrolases"/>
    <property type="match status" value="4"/>
</dbReference>
<dbReference type="CDD" id="cd00093">
    <property type="entry name" value="HTH_XRE"/>
    <property type="match status" value="1"/>
</dbReference>
<keyword evidence="6 15" id="KW-0347">Helicase</keyword>
<dbReference type="SUPFAM" id="SSF52540">
    <property type="entry name" value="P-loop containing nucleoside triphosphate hydrolases"/>
    <property type="match status" value="1"/>
</dbReference>
<reference evidence="15 16" key="1">
    <citation type="journal article" date="2016" name="Genome Announc.">
        <title>Complete genome sequence of the hyperthermophilic and piezophilic archaeon Thermococcus barophilus Ch5, capable of growth at the expense of hydrogenogenesis from carbon monoxide and formate.</title>
        <authorList>
            <person name="Oger P."/>
            <person name="Sokolova T.G."/>
            <person name="Kozhevnikova D.A."/>
            <person name="Taranov E.A."/>
            <person name="Vannier P."/>
            <person name="Lee H.S."/>
            <person name="Kwon K.K."/>
            <person name="Kang S.G."/>
            <person name="Lee J.H."/>
            <person name="Bonch-Osmolovskaya E.A."/>
            <person name="Lebedinsky A.V."/>
        </authorList>
    </citation>
    <scope>NUCLEOTIDE SEQUENCE [LARGE SCALE GENOMIC DNA]</scope>
    <source>
        <strain evidence="16">Ch5</strain>
    </source>
</reference>
<dbReference type="Pfam" id="PF14528">
    <property type="entry name" value="LAGLIDADG_3"/>
    <property type="match status" value="3"/>
</dbReference>
<evidence type="ECO:0000256" key="11">
    <source>
        <dbReference type="SAM" id="Coils"/>
    </source>
</evidence>
<evidence type="ECO:0000256" key="1">
    <source>
        <dbReference type="ARBA" id="ARBA00008010"/>
    </source>
</evidence>
<dbReference type="InterPro" id="IPR004860">
    <property type="entry name" value="LAGLIDADG_dom"/>
</dbReference>
<keyword evidence="5" id="KW-0378">Hydrolase</keyword>
<dbReference type="SMART" id="SM00305">
    <property type="entry name" value="HintC"/>
    <property type="match status" value="3"/>
</dbReference>
<feature type="domain" description="HTH cro/C1-type" evidence="14">
    <location>
        <begin position="707"/>
        <end position="751"/>
    </location>
</feature>
<keyword evidence="8" id="KW-0067">ATP-binding</keyword>
<dbReference type="GO" id="GO:0005524">
    <property type="term" value="F:ATP binding"/>
    <property type="evidence" value="ECO:0007669"/>
    <property type="project" value="UniProtKB-KW"/>
</dbReference>
<protein>
    <recommendedName>
        <fullName evidence="2">DNA helicase</fullName>
        <ecNumber evidence="2">3.6.4.12</ecNumber>
    </recommendedName>
</protein>
<comment type="similarity">
    <text evidence="1">Belongs to the MCM family.</text>
</comment>
<dbReference type="Proteomes" id="UP000066042">
    <property type="component" value="Chromosome"/>
</dbReference>
<keyword evidence="7" id="KW-0068">Autocatalytic cleavage</keyword>
<dbReference type="Pfam" id="PF17207">
    <property type="entry name" value="MCM_OB"/>
    <property type="match status" value="1"/>
</dbReference>
<dbReference type="InterPro" id="IPR030934">
    <property type="entry name" value="Intein_C"/>
</dbReference>
<dbReference type="NCBIfam" id="TIGR01443">
    <property type="entry name" value="intein_Cterm"/>
    <property type="match status" value="3"/>
</dbReference>
<dbReference type="GO" id="GO:0004519">
    <property type="term" value="F:endonuclease activity"/>
    <property type="evidence" value="ECO:0007669"/>
    <property type="project" value="InterPro"/>
</dbReference>
<feature type="domain" description="MCM C-terminal AAA(+) ATPase" evidence="12">
    <location>
        <begin position="802"/>
        <end position="868"/>
    </location>
</feature>
<dbReference type="Gene3D" id="3.30.1640.10">
    <property type="entry name" value="mini-chromosome maintenance (MCM) complex, chain A, domain 1"/>
    <property type="match status" value="1"/>
</dbReference>
<dbReference type="Gene3D" id="2.20.28.10">
    <property type="match status" value="1"/>
</dbReference>
<dbReference type="GO" id="GO:0042555">
    <property type="term" value="C:MCM complex"/>
    <property type="evidence" value="ECO:0007669"/>
    <property type="project" value="TreeGrafter"/>
</dbReference>
<feature type="domain" description="MCM C-terminal AAA(+) ATPase" evidence="12">
    <location>
        <begin position="1825"/>
        <end position="1903"/>
    </location>
</feature>
<dbReference type="InterPro" id="IPR003586">
    <property type="entry name" value="Hint_dom_C"/>
</dbReference>
<dbReference type="SMART" id="SM00530">
    <property type="entry name" value="HTH_XRE"/>
    <property type="match status" value="1"/>
</dbReference>
<evidence type="ECO:0000259" key="12">
    <source>
        <dbReference type="PROSITE" id="PS50051"/>
    </source>
</evidence>
<name>A0A0S1XFR5_THEBA</name>
<dbReference type="InterPro" id="IPR048907">
    <property type="entry name" value="WHD_MCM_arc"/>
</dbReference>
<dbReference type="Pfam" id="PF01381">
    <property type="entry name" value="HTH_3"/>
    <property type="match status" value="1"/>
</dbReference>
<dbReference type="FunFam" id="3.30.1640.10:FF:000038">
    <property type="entry name" value="Cell division control protein 21"/>
    <property type="match status" value="1"/>
</dbReference>
<dbReference type="PROSITE" id="PS50817">
    <property type="entry name" value="INTEIN_N_TER"/>
    <property type="match status" value="3"/>
</dbReference>
<dbReference type="STRING" id="55802.TBCH5v1_2726"/>
<dbReference type="FunFam" id="3.40.50.300:FF:002469">
    <property type="entry name" value="Cell division control protein 21"/>
    <property type="match status" value="1"/>
</dbReference>
<keyword evidence="11" id="KW-0175">Coiled coil</keyword>
<dbReference type="InterPro" id="IPR027434">
    <property type="entry name" value="Homing_endonucl"/>
</dbReference>
<dbReference type="Pfam" id="PF17855">
    <property type="entry name" value="MCM_lid"/>
    <property type="match status" value="1"/>
</dbReference>
<keyword evidence="3" id="KW-0235">DNA replication</keyword>
<evidence type="ECO:0000256" key="9">
    <source>
        <dbReference type="ARBA" id="ARBA00023000"/>
    </source>
</evidence>
<dbReference type="GO" id="GO:0003697">
    <property type="term" value="F:single-stranded DNA binding"/>
    <property type="evidence" value="ECO:0007669"/>
    <property type="project" value="TreeGrafter"/>
</dbReference>
<dbReference type="Pfam" id="PF14551">
    <property type="entry name" value="MCM_N"/>
    <property type="match status" value="1"/>
</dbReference>
<dbReference type="InterPro" id="IPR036388">
    <property type="entry name" value="WH-like_DNA-bd_sf"/>
</dbReference>
<dbReference type="SMART" id="SM00350">
    <property type="entry name" value="MCM"/>
    <property type="match status" value="1"/>
</dbReference>
<evidence type="ECO:0000256" key="8">
    <source>
        <dbReference type="ARBA" id="ARBA00022840"/>
    </source>
</evidence>
<dbReference type="Gene3D" id="1.10.10.10">
    <property type="entry name" value="Winged helix-like DNA-binding domain superfamily/Winged helix DNA-binding domain"/>
    <property type="match status" value="1"/>
</dbReference>
<feature type="domain" description="MCM C-terminal AAA(+) ATPase" evidence="12">
    <location>
        <begin position="279"/>
        <end position="335"/>
    </location>
</feature>
<dbReference type="InterPro" id="IPR006142">
    <property type="entry name" value="INTEIN"/>
</dbReference>
<dbReference type="InterPro" id="IPR036844">
    <property type="entry name" value="Hint_dom_sf"/>
</dbReference>
<sequence>MMDKEEMISRFVNFLREYSDDKGSKVYLNKISDILTVTPKRSVSINWEHLNGFDPELAQELLENPEETLLAAEDALQIILQEEFFKKEPLKIHARFYNLPKTFLVKELGSEHINKLIQVEGIITRMSEVKPYVAKAVFVCKDCGNEMIRLQKPFAPLVKPNKCDQCGSKNLELDVDKSNFINLQTFRLQDRPESLKGGQMPRFVDAILLDDLVDTALPGDRVVITGILRVILEQREKRPIFKKILEVNHIEQISKEIEELEITPEDEQKIRELAKRKDIVDAIVDSIAPAIYGYREVKKGIALALFGGVTRQLPDGTKLRGESHVLLVGDPGVAKCVDYNTKVVLSDGSLAKIGDIVEEAVRRAENVGTLGKVDDGVYAPINLELYALDAKTLKVRKVKANVAWRRMAPEKMYKIRTKSGREIKVTPTHPFFIFEGGQFKTRKAEELKVGDLVAVPREIKTEGKPVKLSGIQIRKSKANNGVHLKLPEFADEEFWYVIGLLVGEGYAQNCDGSATVYFTNDDSTLILAVYNYFKKLGLNPTIRNSHKGKSAKEVYVCSIEFYSLLEALGIAAKSDEKIVPPQLFGARLSDIVAFLRGYFDAEGTVDRKRPKITVVSASKELLKGIQHFLLRLGVKSQLHATKARATNSKMKETKTYYRLFITGEDVITFAKNVGFSIERKKELLESVIATVCFNTNTDVVPGVGGLLKEIRLELGLRQKDMGINRSTYLHYERNDRRPSREKLKKIVETLKHYQNERVADKIALLDLLANSDIYWDEIEAIEEYTPEHPWVYDLQVPEHHNFIANDFFVHNSQILRYVANLAPRAIYTSGKSSSAAGLTAAAVRDEFTGSWVLEAGVLVLADGGIACLHPDTRVLVDGKYKRIEELFEVENSYKAKSGDEIVDIEEKKLEVVAIDLSKMKTKRAISTVIRRKPWKGELTKIKLRSGNEITLTPDHLLIDGRTLEWKEAGKFKVGDLIVAPLKLPNVREKVYILDILPDEWKVKLTDEEKTELKRKVLKRFRSFAEFNRYYCISKDFLSGKGTITVGKFREILKDFGIYEDWKKKPLAVGPHSRRERLKVAYITPELAYFLGFLYGDGWIKRNGSRVQVRIVQSKVHKKQIEAIRNVFHAFYEGDLREYERVTESEVAGNKISSKTITFHISSPLIAYIYEYLTKNALENIFVLDDEAAKAFIAGALDSDGCVSIKKSTKGRVIHVEFLLSNDIESDRAFALLLRRFDVYARIIPDKGVNRIRIAGREDVKNLLIAVRKYSVKVKEIPDMKHLVSSRSDKVPAEPVKQIARKIVERVPSTVLQEKGLWSTLYAYMKGSYLPSRAQLRKILERLNDFLDEEMKFKLNILITRDYFLDEIVSIERIPYDGYVYDLYVIDLHNFVAGGIVVHNCIDEFDKMSDRDRSAIHEALEQQSYHKDFELLLADGRKVKIGEFVDELIERNRDKVIVGKDTEILPVDDVYLLAYDLERMKVIKVKADRVSRHKAPEKFIRLRFSNGREIIVTPEHPIMVWENGKIVEKRADAVEKDNLVVGVKDYPLLGDLEGARDLALSLFTKSYRFKKSARLPPEVFKLKREELEEFLRTIWEIRGSIINGKPCIRFPNRGLAEDIQDILLMLGISSSIYESPTTITLIVHEKESVERLMRITGKAFGVQRSSEIIPGDLARRFLEVSKLLRVWISHKDRVKLYRDYVPRDVLLKYYNNAKAELERLKQVIEKQNYEPLLKIISTYRIYSKYGISPLSLKNLLRKGDKRALEIVLSEAKKVVEHAENILVQIEKILNSNIKFIKVIKVEEVENRDSEWVYDVTVEPYNLFVSHGLILHNTISISKAGITATLNARTTVIAAANPKHGRFNKMKPLPEQLDLPPTLLSRFDLIFVLIDEPNEKLDAEIASHILKVRKGEAEAITPKIPYDLLKKYIAYARKNIHPVLSREAMDEILHYYVKMRKGLKRTTESEGVKPIPITARQLEALIRLAEAHARMRLSEIVTREDAREAIKLVEYTLRQIAVDEEGVMDISILEVGKSARKINKVDKLLEIIEALQDQSEYGAPIDDIIKEAMRAGIDKKEVRKLIEDLKANSRIYEPRNGYYKVL</sequence>
<feature type="domain" description="DOD-type homing endonuclease" evidence="13">
    <location>
        <begin position="1547"/>
        <end position="1627"/>
    </location>
</feature>
<dbReference type="InterPro" id="IPR012340">
    <property type="entry name" value="NA-bd_OB-fold"/>
</dbReference>
<dbReference type="GO" id="GO:0016787">
    <property type="term" value="F:hydrolase activity"/>
    <property type="evidence" value="ECO:0007669"/>
    <property type="project" value="UniProtKB-KW"/>
</dbReference>
<dbReference type="NCBIfam" id="TIGR01445">
    <property type="entry name" value="intein_Nterm"/>
    <property type="match status" value="3"/>
</dbReference>
<dbReference type="Gene3D" id="3.10.28.10">
    <property type="entry name" value="Homing endonucleases"/>
    <property type="match status" value="3"/>
</dbReference>
<proteinExistence type="inferred from homology"/>
<dbReference type="InterPro" id="IPR033762">
    <property type="entry name" value="MCM_OB"/>
</dbReference>
<dbReference type="CDD" id="cd00081">
    <property type="entry name" value="Hint"/>
    <property type="match status" value="5"/>
</dbReference>
<dbReference type="InterPro" id="IPR010982">
    <property type="entry name" value="Lambda_DNA-bd_dom_sf"/>
</dbReference>
<gene>
    <name evidence="15" type="ORF">TBCH5v1_2726</name>
</gene>
<dbReference type="InterPro" id="IPR003587">
    <property type="entry name" value="Hint_dom_N"/>
</dbReference>
<evidence type="ECO:0000256" key="10">
    <source>
        <dbReference type="ARBA" id="ARBA00023125"/>
    </source>
</evidence>
<dbReference type="InterPro" id="IPR004042">
    <property type="entry name" value="Intein_endonuc_central"/>
</dbReference>
<dbReference type="InterPro" id="IPR006141">
    <property type="entry name" value="Intein_N"/>
</dbReference>
<dbReference type="SMART" id="SM00306">
    <property type="entry name" value="HintN"/>
    <property type="match status" value="3"/>
</dbReference>
<dbReference type="Pfam" id="PF21100">
    <property type="entry name" value="WHD_MCM"/>
    <property type="match status" value="1"/>
</dbReference>
<feature type="domain" description="DOD-type homing endonuclease" evidence="13">
    <location>
        <begin position="497"/>
        <end position="634"/>
    </location>
</feature>
<dbReference type="Gene3D" id="1.10.260.40">
    <property type="entry name" value="lambda repressor-like DNA-binding domains"/>
    <property type="match status" value="1"/>
</dbReference>
<dbReference type="InterPro" id="IPR031327">
    <property type="entry name" value="MCM"/>
</dbReference>
<evidence type="ECO:0000256" key="4">
    <source>
        <dbReference type="ARBA" id="ARBA00022741"/>
    </source>
</evidence>
<keyword evidence="9" id="KW-0651">Protein splicing</keyword>
<evidence type="ECO:0000256" key="7">
    <source>
        <dbReference type="ARBA" id="ARBA00022813"/>
    </source>
</evidence>
<keyword evidence="4" id="KW-0547">Nucleotide-binding</keyword>
<feature type="domain" description="MCM C-terminal AAA(+) ATPase" evidence="12">
    <location>
        <begin position="1400"/>
        <end position="1423"/>
    </location>
</feature>
<keyword evidence="10" id="KW-0238">DNA-binding</keyword>
<dbReference type="InterPro" id="IPR001387">
    <property type="entry name" value="Cro/C1-type_HTH"/>
</dbReference>
<dbReference type="PROSITE" id="PS50051">
    <property type="entry name" value="MCM_2"/>
    <property type="match status" value="4"/>
</dbReference>
<feature type="coiled-coil region" evidence="11">
    <location>
        <begin position="1702"/>
        <end position="1729"/>
    </location>
</feature>